<reference evidence="1 2" key="1">
    <citation type="submission" date="2019-11" db="EMBL/GenBank/DDBJ databases">
        <authorList>
            <person name="Ay H."/>
        </authorList>
    </citation>
    <scope>NUCLEOTIDE SEQUENCE [LARGE SCALE GENOMIC DNA]</scope>
    <source>
        <strain evidence="1 2">BG9H</strain>
    </source>
</reference>
<sequence length="172" mass="17893">MSARDAAIHAVEQHPSTTFMAPCESLADAVLAAAAPLLRAEALIEGAVELERIADETEARVAEHYGTGSGIGPGSAEMVREAARTLRSLAGEKATAQAATATPDADPLIVDRFDTAVEPAPEDPPVLIVGAVASDGRPVALFFDAEARDKVAAWLAPAPLDSSRERKADRDV</sequence>
<evidence type="ECO:0000313" key="1">
    <source>
        <dbReference type="EMBL" id="MBW5420238.1"/>
    </source>
</evidence>
<proteinExistence type="predicted"/>
<name>A0ABS6YFP7_9ACTN</name>
<accession>A0ABS6YFP7</accession>
<keyword evidence="2" id="KW-1185">Reference proteome</keyword>
<comment type="caution">
    <text evidence="1">The sequence shown here is derived from an EMBL/GenBank/DDBJ whole genome shotgun (WGS) entry which is preliminary data.</text>
</comment>
<dbReference type="EMBL" id="WMBF01000006">
    <property type="protein sequence ID" value="MBW5420238.1"/>
    <property type="molecule type" value="Genomic_DNA"/>
</dbReference>
<protein>
    <submittedName>
        <fullName evidence="1">Uncharacterized protein</fullName>
    </submittedName>
</protein>
<gene>
    <name evidence="1" type="ORF">GKQ77_01465</name>
</gene>
<dbReference type="Proteomes" id="UP001197114">
    <property type="component" value="Unassembled WGS sequence"/>
</dbReference>
<evidence type="ECO:0000313" key="2">
    <source>
        <dbReference type="Proteomes" id="UP001197114"/>
    </source>
</evidence>
<dbReference type="RefSeq" id="WP_219686744.1">
    <property type="nucleotide sequence ID" value="NZ_WMBF01000006.1"/>
</dbReference>
<organism evidence="1 2">
    <name type="scientific">Streptomyces anatolicus</name>
    <dbReference type="NCBI Taxonomy" id="2675858"/>
    <lineage>
        <taxon>Bacteria</taxon>
        <taxon>Bacillati</taxon>
        <taxon>Actinomycetota</taxon>
        <taxon>Actinomycetes</taxon>
        <taxon>Kitasatosporales</taxon>
        <taxon>Streptomycetaceae</taxon>
        <taxon>Streptomyces</taxon>
    </lineage>
</organism>